<gene>
    <name evidence="2" type="ORF">C8J23_12088</name>
</gene>
<keyword evidence="3" id="KW-1185">Reference proteome</keyword>
<name>A0ABX5PLZ2_9GAMM</name>
<sequence>MLSGFSLLCKMIFCDKFYVSGGNIFSYERPRSIIKVVSFFLLFNFRHLIKKETIVDSVGLNLRVGYFWRLILVLTLRKVNEAYLRDNLSFRFLRMFSPGNIYFRHDRVYRNAKNIRSYKKQLQSPGSLCEDKYCIWFLSETAIDKDNVDSEVKLIKEIVASGYCIKFLVQEKSDEVRLNSFINSCSCLKGRYKKINYAYSELGTILLEIERADFSITERYHGALLSEVFSVKWLPFSQSEKLNRLDVGDYKLNKLPL</sequence>
<dbReference type="GO" id="GO:0016740">
    <property type="term" value="F:transferase activity"/>
    <property type="evidence" value="ECO:0007669"/>
    <property type="project" value="UniProtKB-KW"/>
</dbReference>
<dbReference type="EMBL" id="QJSY01000020">
    <property type="protein sequence ID" value="PYE57636.1"/>
    <property type="molecule type" value="Genomic_DNA"/>
</dbReference>
<evidence type="ECO:0000313" key="3">
    <source>
        <dbReference type="Proteomes" id="UP000247584"/>
    </source>
</evidence>
<protein>
    <submittedName>
        <fullName evidence="2">Polysaccharide pyruvyl transferase</fullName>
    </submittedName>
</protein>
<keyword evidence="2" id="KW-0808">Transferase</keyword>
<dbReference type="Pfam" id="PF04230">
    <property type="entry name" value="PS_pyruv_trans"/>
    <property type="match status" value="1"/>
</dbReference>
<dbReference type="Proteomes" id="UP000247584">
    <property type="component" value="Unassembled WGS sequence"/>
</dbReference>
<proteinExistence type="predicted"/>
<accession>A0ABX5PLZ2</accession>
<dbReference type="InterPro" id="IPR007345">
    <property type="entry name" value="Polysacch_pyruvyl_Trfase"/>
</dbReference>
<feature type="domain" description="Polysaccharide pyruvyl transferase" evidence="1">
    <location>
        <begin position="14"/>
        <end position="238"/>
    </location>
</feature>
<reference evidence="2 3" key="1">
    <citation type="submission" date="2018-06" db="EMBL/GenBank/DDBJ databases">
        <title>Genomic Encyclopedia of Type Strains, Phase III (KMG-III): the genomes of soil and plant-associated and newly described type strains.</title>
        <authorList>
            <person name="Whitman W."/>
        </authorList>
    </citation>
    <scope>NUCLEOTIDE SEQUENCE [LARGE SCALE GENOMIC DNA]</scope>
    <source>
        <strain evidence="2 3">JC5</strain>
    </source>
</reference>
<organism evidence="2 3">
    <name type="scientific">Shewanella chilikensis</name>
    <dbReference type="NCBI Taxonomy" id="558541"/>
    <lineage>
        <taxon>Bacteria</taxon>
        <taxon>Pseudomonadati</taxon>
        <taxon>Pseudomonadota</taxon>
        <taxon>Gammaproteobacteria</taxon>
        <taxon>Alteromonadales</taxon>
        <taxon>Shewanellaceae</taxon>
        <taxon>Shewanella</taxon>
    </lineage>
</organism>
<evidence type="ECO:0000259" key="1">
    <source>
        <dbReference type="Pfam" id="PF04230"/>
    </source>
</evidence>
<evidence type="ECO:0000313" key="2">
    <source>
        <dbReference type="EMBL" id="PYE57636.1"/>
    </source>
</evidence>
<comment type="caution">
    <text evidence="2">The sequence shown here is derived from an EMBL/GenBank/DDBJ whole genome shotgun (WGS) entry which is preliminary data.</text>
</comment>